<reference evidence="4" key="2">
    <citation type="submission" date="2020-09" db="EMBL/GenBank/DDBJ databases">
        <authorList>
            <person name="Sun Q."/>
            <person name="Zhou Y."/>
        </authorList>
    </citation>
    <scope>NUCLEOTIDE SEQUENCE</scope>
    <source>
        <strain evidence="4">CGMCC 1.15254</strain>
    </source>
</reference>
<dbReference type="AlphaFoldDB" id="A0A917C0B2"/>
<dbReference type="InterPro" id="IPR035938">
    <property type="entry name" value="Hemerythrin-like_sf"/>
</dbReference>
<protein>
    <submittedName>
        <fullName evidence="4">Uncharacterized protein</fullName>
    </submittedName>
</protein>
<comment type="caution">
    <text evidence="4">The sequence shown here is derived from an EMBL/GenBank/DDBJ whole genome shotgun (WGS) entry which is preliminary data.</text>
</comment>
<dbReference type="Proteomes" id="UP000632498">
    <property type="component" value="Unassembled WGS sequence"/>
</dbReference>
<name>A0A917C0B2_9PROT</name>
<organism evidence="4 5">
    <name type="scientific">Terasakiella brassicae</name>
    <dbReference type="NCBI Taxonomy" id="1634917"/>
    <lineage>
        <taxon>Bacteria</taxon>
        <taxon>Pseudomonadati</taxon>
        <taxon>Pseudomonadota</taxon>
        <taxon>Alphaproteobacteria</taxon>
        <taxon>Rhodospirillales</taxon>
        <taxon>Terasakiellaceae</taxon>
        <taxon>Terasakiella</taxon>
    </lineage>
</organism>
<reference evidence="4" key="1">
    <citation type="journal article" date="2014" name="Int. J. Syst. Evol. Microbiol.">
        <title>Complete genome sequence of Corynebacterium casei LMG S-19264T (=DSM 44701T), isolated from a smear-ripened cheese.</title>
        <authorList>
            <consortium name="US DOE Joint Genome Institute (JGI-PGF)"/>
            <person name="Walter F."/>
            <person name="Albersmeier A."/>
            <person name="Kalinowski J."/>
            <person name="Ruckert C."/>
        </authorList>
    </citation>
    <scope>NUCLEOTIDE SEQUENCE</scope>
    <source>
        <strain evidence="4">CGMCC 1.15254</strain>
    </source>
</reference>
<dbReference type="EMBL" id="BMHV01000011">
    <property type="protein sequence ID" value="GGF64230.1"/>
    <property type="molecule type" value="Genomic_DNA"/>
</dbReference>
<dbReference type="GO" id="GO:0046872">
    <property type="term" value="F:metal ion binding"/>
    <property type="evidence" value="ECO:0007669"/>
    <property type="project" value="UniProtKB-KW"/>
</dbReference>
<keyword evidence="3" id="KW-0408">Iron</keyword>
<keyword evidence="2" id="KW-0479">Metal-binding</keyword>
<evidence type="ECO:0000256" key="1">
    <source>
        <dbReference type="ARBA" id="ARBA00010587"/>
    </source>
</evidence>
<keyword evidence="5" id="KW-1185">Reference proteome</keyword>
<dbReference type="Gene3D" id="1.20.120.50">
    <property type="entry name" value="Hemerythrin-like"/>
    <property type="match status" value="1"/>
</dbReference>
<comment type="similarity">
    <text evidence="1">Belongs to the hemerythrin family.</text>
</comment>
<evidence type="ECO:0000313" key="4">
    <source>
        <dbReference type="EMBL" id="GGF64230.1"/>
    </source>
</evidence>
<accession>A0A917C0B2</accession>
<evidence type="ECO:0000313" key="5">
    <source>
        <dbReference type="Proteomes" id="UP000632498"/>
    </source>
</evidence>
<gene>
    <name evidence="4" type="ORF">GCM10011332_17880</name>
</gene>
<proteinExistence type="inferred from homology"/>
<dbReference type="RefSeq" id="WP_188664015.1">
    <property type="nucleotide sequence ID" value="NZ_BMHV01000011.1"/>
</dbReference>
<evidence type="ECO:0000256" key="3">
    <source>
        <dbReference type="ARBA" id="ARBA00023004"/>
    </source>
</evidence>
<evidence type="ECO:0000256" key="2">
    <source>
        <dbReference type="ARBA" id="ARBA00022723"/>
    </source>
</evidence>
<sequence length="127" mass="14541">MLLHSNTTQRTGYPFIDNSHPIIAAYVNAICDELSRGKSPRHILSLIKNLQNQMETYLISKKACQDKCGCPSYAHSLSARDQLDDIYLSFSKIEAISQEDAIERIRFWAKQAVFNVDQPCFSCMERH</sequence>